<dbReference type="Proteomes" id="UP000240475">
    <property type="component" value="Chromosome"/>
</dbReference>
<proteinExistence type="predicted"/>
<dbReference type="RefSeq" id="WP_029571726.1">
    <property type="nucleotide sequence ID" value="NZ_CP028490.1"/>
</dbReference>
<gene>
    <name evidence="1" type="ORF">DA456_19110</name>
</gene>
<name>A0AAD0IB93_PSESX</name>
<keyword evidence="1" id="KW-0255">Endonuclease</keyword>
<dbReference type="AlphaFoldDB" id="A0AAD0IB93"/>
<accession>A0AAD0IB93</accession>
<reference evidence="1 2" key="1">
    <citation type="submission" date="2018-04" db="EMBL/GenBank/DDBJ databases">
        <authorList>
            <person name="Cha J.-S."/>
        </authorList>
    </citation>
    <scope>NUCLEOTIDE SEQUENCE [LARGE SCALE GENOMIC DNA]</scope>
    <source>
        <strain evidence="1 2">LMG5095</strain>
    </source>
</reference>
<dbReference type="EMBL" id="CP028490">
    <property type="protein sequence ID" value="AVX25343.1"/>
    <property type="molecule type" value="Genomic_DNA"/>
</dbReference>
<sequence>MSKAYQEIVIKLIDRVYLKKRTSDTTRIILKKYFTQKSSRRKLTLEALGKLPELDREVSRERARQIISKFVDKDLPADLRRLDRGLAAGDGVTLIEKADLVQLKDLLEILTGKIHAAKKPVFARRVQDELMMVGVIDENIYLPIAVQLAKSFGIEADFKFQEFNGHHIILGTNHDPAAATKDLIQYASKISTYFGGLFSLESLLDPSLSQITPAFISEIPEEFRVEYFSDLISSEPDYLAISGGRFYAFTSRDERISRILKPIFFHYQNPLKVERVIPAIKRALTHNFRRNADARQNTCLELLDSADDALDDYCLVTGLLQESAPGYRIAGPKLTTELQSLEPSDTIKYQVIALDSIRLNGAPLDSMSIGRQIKGKVPKAFNPFIFSYPTLYYKEGGGRRNDHYKPLDDSYTFDGDLVSSSNPNLERIAYIKRKITDLMIELDSLDIQTGVLGKARMEQAMLREYLLLRQKTVLEDYESATGTCEICGKLWPHAILIAAHVKPRAKCTHEERADIDNIAMLQCVICDSLFENGFITIQSNGMVVVNRDETITKDLAQVYSAIEGRHVHDVTENKNRLLYLQYHWDNVFKGSHSLNSKA</sequence>
<keyword evidence="1" id="KW-0540">Nuclease</keyword>
<keyword evidence="1" id="KW-0378">Hydrolase</keyword>
<organism evidence="1 2">
    <name type="scientific">Pseudomonas syringae pv. atrofaciens</name>
    <dbReference type="NCBI Taxonomy" id="192087"/>
    <lineage>
        <taxon>Bacteria</taxon>
        <taxon>Pseudomonadati</taxon>
        <taxon>Pseudomonadota</taxon>
        <taxon>Gammaproteobacteria</taxon>
        <taxon>Pseudomonadales</taxon>
        <taxon>Pseudomonadaceae</taxon>
        <taxon>Pseudomonas</taxon>
        <taxon>Pseudomonas syringae</taxon>
    </lineage>
</organism>
<evidence type="ECO:0000313" key="2">
    <source>
        <dbReference type="Proteomes" id="UP000240475"/>
    </source>
</evidence>
<dbReference type="GO" id="GO:0004519">
    <property type="term" value="F:endonuclease activity"/>
    <property type="evidence" value="ECO:0007669"/>
    <property type="project" value="UniProtKB-KW"/>
</dbReference>
<evidence type="ECO:0000313" key="1">
    <source>
        <dbReference type="EMBL" id="AVX25343.1"/>
    </source>
</evidence>
<protein>
    <submittedName>
        <fullName evidence="1">HNH endonuclease</fullName>
    </submittedName>
</protein>